<organism evidence="4 5">
    <name type="scientific">Colocasia esculenta</name>
    <name type="common">Wild taro</name>
    <name type="synonym">Arum esculentum</name>
    <dbReference type="NCBI Taxonomy" id="4460"/>
    <lineage>
        <taxon>Eukaryota</taxon>
        <taxon>Viridiplantae</taxon>
        <taxon>Streptophyta</taxon>
        <taxon>Embryophyta</taxon>
        <taxon>Tracheophyta</taxon>
        <taxon>Spermatophyta</taxon>
        <taxon>Magnoliopsida</taxon>
        <taxon>Liliopsida</taxon>
        <taxon>Araceae</taxon>
        <taxon>Aroideae</taxon>
        <taxon>Colocasieae</taxon>
        <taxon>Colocasia</taxon>
    </lineage>
</organism>
<protein>
    <recommendedName>
        <fullName evidence="1">YTH domain-containing family protein</fullName>
    </recommendedName>
</protein>
<accession>A0A843U4B1</accession>
<dbReference type="AlphaFoldDB" id="A0A843U4B1"/>
<evidence type="ECO:0000313" key="5">
    <source>
        <dbReference type="Proteomes" id="UP000652761"/>
    </source>
</evidence>
<evidence type="ECO:0000256" key="1">
    <source>
        <dbReference type="RuleBase" id="RU369095"/>
    </source>
</evidence>
<dbReference type="PANTHER" id="PTHR12357">
    <property type="entry name" value="YTH YT521-B HOMOLOGY DOMAIN-CONTAINING"/>
    <property type="match status" value="1"/>
</dbReference>
<name>A0A843U4B1_COLES</name>
<evidence type="ECO:0000313" key="4">
    <source>
        <dbReference type="EMBL" id="MQL78265.1"/>
    </source>
</evidence>
<dbReference type="Proteomes" id="UP000652761">
    <property type="component" value="Unassembled WGS sequence"/>
</dbReference>
<sequence>MVGCTGLTGVLMEDVVFSHFSSFLLVLLLRREVEEGGKIYKLFKTLALHLSIQRMVEQHVRKGLGFRLFRKAWLYPYIWTLGSQSVYHPARQVLSLNNQRQEQLCQGQGIGSFRLSNQVLMNNSRDKMAKKFNGNRGFYVCSELTRGPRANRKEGSSSIVSTENSVGFLMRRDNYNLQDFQITYEKAKFFMIKSYSEDDIHKSIKYNVWSSTPNGNKKLDAAFREAEARAKETTKCPIFLFFSAISNPHRWDSEKANTGHPPPPPPLPSRPVGLQERKVMAAPFTCPFLIPTGMGHYPPWYMPLVGLQRGKELASSPHHLPIFDPHWCMTPVGLKRRLGWSTH</sequence>
<dbReference type="InterPro" id="IPR007275">
    <property type="entry name" value="YTH_domain"/>
</dbReference>
<dbReference type="Gene3D" id="3.10.590.10">
    <property type="entry name" value="ph1033 like domains"/>
    <property type="match status" value="1"/>
</dbReference>
<dbReference type="GO" id="GO:0005737">
    <property type="term" value="C:cytoplasm"/>
    <property type="evidence" value="ECO:0007669"/>
    <property type="project" value="TreeGrafter"/>
</dbReference>
<feature type="compositionally biased region" description="Pro residues" evidence="2">
    <location>
        <begin position="260"/>
        <end position="269"/>
    </location>
</feature>
<dbReference type="GO" id="GO:0003729">
    <property type="term" value="F:mRNA binding"/>
    <property type="evidence" value="ECO:0007669"/>
    <property type="project" value="UniProtKB-UniRule"/>
</dbReference>
<feature type="region of interest" description="Disordered" evidence="2">
    <location>
        <begin position="252"/>
        <end position="272"/>
    </location>
</feature>
<reference evidence="4" key="1">
    <citation type="submission" date="2017-07" db="EMBL/GenBank/DDBJ databases">
        <title>Taro Niue Genome Assembly and Annotation.</title>
        <authorList>
            <person name="Atibalentja N."/>
            <person name="Keating K."/>
            <person name="Fields C.J."/>
        </authorList>
    </citation>
    <scope>NUCLEOTIDE SEQUENCE</scope>
    <source>
        <strain evidence="4">Niue_2</strain>
        <tissue evidence="4">Leaf</tissue>
    </source>
</reference>
<dbReference type="InterPro" id="IPR045168">
    <property type="entry name" value="YTH_prot"/>
</dbReference>
<evidence type="ECO:0000259" key="3">
    <source>
        <dbReference type="PROSITE" id="PS50882"/>
    </source>
</evidence>
<dbReference type="PANTHER" id="PTHR12357:SF95">
    <property type="entry name" value="YTH DOMAIN-CONTAINING FAMILY PROTEIN"/>
    <property type="match status" value="1"/>
</dbReference>
<comment type="function">
    <text evidence="1">Specifically recognizes and binds N6-methyladenosine (m6A)-containing RNAs, and regulates mRNA stability. M6A is a modification present at internal sites of mRNAs and some non-coding RNAs and plays a role in mRNA stability and processing.</text>
</comment>
<evidence type="ECO:0000256" key="2">
    <source>
        <dbReference type="SAM" id="MobiDB-lite"/>
    </source>
</evidence>
<proteinExistence type="inferred from homology"/>
<dbReference type="EMBL" id="NMUH01000390">
    <property type="protein sequence ID" value="MQL78265.1"/>
    <property type="molecule type" value="Genomic_DNA"/>
</dbReference>
<dbReference type="OrthoDB" id="1708397at2759"/>
<keyword evidence="5" id="KW-1185">Reference proteome</keyword>
<dbReference type="GO" id="GO:1990247">
    <property type="term" value="F:N6-methyladenosine-containing RNA reader activity"/>
    <property type="evidence" value="ECO:0007669"/>
    <property type="project" value="UniProtKB-UniRule"/>
</dbReference>
<comment type="similarity">
    <text evidence="1">Belongs to the YTHDF family.</text>
</comment>
<keyword evidence="1" id="KW-0694">RNA-binding</keyword>
<dbReference type="Pfam" id="PF04146">
    <property type="entry name" value="YTH"/>
    <property type="match status" value="1"/>
</dbReference>
<gene>
    <name evidence="4" type="ORF">Taro_010698</name>
</gene>
<dbReference type="PROSITE" id="PS50882">
    <property type="entry name" value="YTH"/>
    <property type="match status" value="1"/>
</dbReference>
<feature type="domain" description="YTH" evidence="3">
    <location>
        <begin position="187"/>
        <end position="333"/>
    </location>
</feature>
<dbReference type="GO" id="GO:0061157">
    <property type="term" value="P:mRNA destabilization"/>
    <property type="evidence" value="ECO:0007669"/>
    <property type="project" value="TreeGrafter"/>
</dbReference>
<comment type="caution">
    <text evidence="4">The sequence shown here is derived from an EMBL/GenBank/DDBJ whole genome shotgun (WGS) entry which is preliminary data.</text>
</comment>